<keyword evidence="2" id="KW-0119">Carbohydrate metabolism</keyword>
<evidence type="ECO:0000313" key="6">
    <source>
        <dbReference type="Proteomes" id="UP000060043"/>
    </source>
</evidence>
<dbReference type="STRING" id="1435377.SUSAZ_05715"/>
<dbReference type="CDD" id="cd10795">
    <property type="entry name" value="GH57N_MJA1_like"/>
    <property type="match status" value="1"/>
</dbReference>
<dbReference type="InterPro" id="IPR011330">
    <property type="entry name" value="Glyco_hydro/deAcase_b/a-brl"/>
</dbReference>
<evidence type="ECO:0000256" key="1">
    <source>
        <dbReference type="ARBA" id="ARBA00006821"/>
    </source>
</evidence>
<proteinExistence type="inferred from homology"/>
<dbReference type="GeneID" id="14551704"/>
<dbReference type="EMBL" id="CP013694">
    <property type="protein sequence ID" value="ALU28592.1"/>
    <property type="molecule type" value="Genomic_DNA"/>
</dbReference>
<gene>
    <name evidence="4" type="ORF">ATY89_00495</name>
    <name evidence="5" type="ORF">ATZ20_03540</name>
</gene>
<dbReference type="AlphaFoldDB" id="A0A0U3GRH7"/>
<accession>A0A0U3GRH7</accession>
<dbReference type="Proteomes" id="UP000060043">
    <property type="component" value="Chromosome"/>
</dbReference>
<dbReference type="Proteomes" id="UP000065473">
    <property type="component" value="Chromosome"/>
</dbReference>
<organism evidence="5 6">
    <name type="scientific">Sulfolobus acidocaldarius</name>
    <dbReference type="NCBI Taxonomy" id="2285"/>
    <lineage>
        <taxon>Archaea</taxon>
        <taxon>Thermoproteota</taxon>
        <taxon>Thermoprotei</taxon>
        <taxon>Sulfolobales</taxon>
        <taxon>Sulfolobaceae</taxon>
        <taxon>Sulfolobus</taxon>
    </lineage>
</organism>
<evidence type="ECO:0000259" key="3">
    <source>
        <dbReference type="Pfam" id="PF03065"/>
    </source>
</evidence>
<dbReference type="InterPro" id="IPR052046">
    <property type="entry name" value="GH57_Enzymes"/>
</dbReference>
<dbReference type="SMR" id="A0A0U3GRH7"/>
<name>A0A0U3GRH7_9CREN</name>
<dbReference type="SUPFAM" id="SSF88713">
    <property type="entry name" value="Glycoside hydrolase/deacetylase"/>
    <property type="match status" value="1"/>
</dbReference>
<dbReference type="OrthoDB" id="64936at2157"/>
<feature type="domain" description="Glycoside hydrolase family 57 N-terminal" evidence="3">
    <location>
        <begin position="5"/>
        <end position="291"/>
    </location>
</feature>
<comment type="similarity">
    <text evidence="1">Belongs to the glycosyl hydrolase 57 family.</text>
</comment>
<reference evidence="6 7" key="1">
    <citation type="submission" date="2015-12" db="EMBL/GenBank/DDBJ databases">
        <title>A stable core within a dynamic pangenome in Sulfolobus acidocaldarius.</title>
        <authorList>
            <person name="Anderson R."/>
            <person name="Kouris A."/>
            <person name="Seward C."/>
            <person name="Campbell K."/>
            <person name="Whitaker R."/>
        </authorList>
    </citation>
    <scope>NUCLEOTIDE SEQUENCE [LARGE SCALE GENOMIC DNA]</scope>
    <source>
        <strain evidence="4 7">GG12-C01-09</strain>
        <strain evidence="5 6">NG05B_CO5_07</strain>
    </source>
</reference>
<protein>
    <submittedName>
        <fullName evidence="5">Alpha-amylase</fullName>
    </submittedName>
</protein>
<dbReference type="Pfam" id="PF03065">
    <property type="entry name" value="Glyco_hydro_57"/>
    <property type="match status" value="1"/>
</dbReference>
<dbReference type="GO" id="GO:0005975">
    <property type="term" value="P:carbohydrate metabolic process"/>
    <property type="evidence" value="ECO:0007669"/>
    <property type="project" value="InterPro"/>
</dbReference>
<evidence type="ECO:0000256" key="2">
    <source>
        <dbReference type="ARBA" id="ARBA00023277"/>
    </source>
</evidence>
<dbReference type="PANTHER" id="PTHR36306">
    <property type="entry name" value="ALPHA-AMYLASE-RELATED-RELATED"/>
    <property type="match status" value="1"/>
</dbReference>
<dbReference type="GO" id="GO:0003824">
    <property type="term" value="F:catalytic activity"/>
    <property type="evidence" value="ECO:0007669"/>
    <property type="project" value="InterPro"/>
</dbReference>
<dbReference type="RefSeq" id="WP_011278049.1">
    <property type="nucleotide sequence ID" value="NZ_BHWZ01000002.1"/>
</dbReference>
<dbReference type="InterPro" id="IPR004300">
    <property type="entry name" value="Glyco_hydro_57_N"/>
</dbReference>
<dbReference type="Gene3D" id="3.20.110.20">
    <property type="match status" value="1"/>
</dbReference>
<evidence type="ECO:0000313" key="7">
    <source>
        <dbReference type="Proteomes" id="UP000065473"/>
    </source>
</evidence>
<dbReference type="PANTHER" id="PTHR36306:SF1">
    <property type="entry name" value="ALPHA-AMYLASE-RELATED"/>
    <property type="match status" value="1"/>
</dbReference>
<evidence type="ECO:0000313" key="4">
    <source>
        <dbReference type="EMBL" id="ALU28592.1"/>
    </source>
</evidence>
<dbReference type="PaxDb" id="1435377-SUSAZ_05715"/>
<sequence>MRNVILGFEVHQPFRIKGSYFWNPQFRDNPIEKYFDNQLNRDVFLRAKQKCYIPATKIILDEIERGENEGYDVKVFYSISGTFMEQAEKWGREVIDLLQQLSYTRKVEFLSQTYYHSITGLWDDLDEWKEQVKQHSELIKEYFDQTPTTFENTELLVTPRILKEVENLGFKSIIMEGKESVLNGRSPNYVYRIKNSKLVGLLRNYRLSDDIAFRFSNRNWDQYPLTAQKLSDWVLWSEGDVGLIFVDYETFGEHHWPESGILDFLRWLPRELSRREIKMKLPKEVYDRAVQEIEITQTSSWADINKDESSWLGNIMQWAYDEMVRRTEMLAKELGKEYLKAWKYFTTSDHYYYLFLGSSSPAEVHSYFSSFNSPIDAFINEIYAISMFQEEMRKKLKIENEPFIFYKGLKRGKEVWTIDQYKELIKQKPEYKDFEKYIQEWIKQ</sequence>
<dbReference type="EMBL" id="CP013695">
    <property type="protein sequence ID" value="ALU31305.1"/>
    <property type="molecule type" value="Genomic_DNA"/>
</dbReference>
<dbReference type="OMA" id="GWRSPNY"/>
<evidence type="ECO:0000313" key="5">
    <source>
        <dbReference type="EMBL" id="ALU31305.1"/>
    </source>
</evidence>